<sequence>MSLYPWRCCPGRPCASGPRSDNGSPKSDVRLISCQLLKPTGRFDRTGKDTTSMGKGVSIITDLDENRFEQEVAHRHEPVLVVLKADWCRPCRTLMPTLEEVAQHYADQVKVYRVDINESPALAVRLGARGVPTMCLFIDGTLEATRVGALSHAQLHQLLDEHL</sequence>
<dbReference type="EMBL" id="CP021323">
    <property type="protein sequence ID" value="ARS51925.1"/>
    <property type="molecule type" value="Genomic_DNA"/>
</dbReference>
<organism evidence="2 3">
    <name type="scientific">Kushneria konosiri</name>
    <dbReference type="NCBI Taxonomy" id="698828"/>
    <lineage>
        <taxon>Bacteria</taxon>
        <taxon>Pseudomonadati</taxon>
        <taxon>Pseudomonadota</taxon>
        <taxon>Gammaproteobacteria</taxon>
        <taxon>Oceanospirillales</taxon>
        <taxon>Halomonadaceae</taxon>
        <taxon>Kushneria</taxon>
    </lineage>
</organism>
<name>A0A2Z2H3X0_9GAMM</name>
<dbReference type="AlphaFoldDB" id="A0A2Z2H3X0"/>
<dbReference type="GO" id="GO:0005829">
    <property type="term" value="C:cytosol"/>
    <property type="evidence" value="ECO:0007669"/>
    <property type="project" value="TreeGrafter"/>
</dbReference>
<dbReference type="Gene3D" id="3.40.30.10">
    <property type="entry name" value="Glutaredoxin"/>
    <property type="match status" value="1"/>
</dbReference>
<evidence type="ECO:0000313" key="3">
    <source>
        <dbReference type="Proteomes" id="UP000250025"/>
    </source>
</evidence>
<feature type="domain" description="Thioredoxin" evidence="1">
    <location>
        <begin position="34"/>
        <end position="163"/>
    </location>
</feature>
<dbReference type="PANTHER" id="PTHR45663:SF11">
    <property type="entry name" value="GEO12009P1"/>
    <property type="match status" value="1"/>
</dbReference>
<dbReference type="SUPFAM" id="SSF52833">
    <property type="entry name" value="Thioredoxin-like"/>
    <property type="match status" value="1"/>
</dbReference>
<dbReference type="KEGG" id="kus:B9G99_02630"/>
<dbReference type="CDD" id="cd02947">
    <property type="entry name" value="TRX_family"/>
    <property type="match status" value="1"/>
</dbReference>
<dbReference type="GO" id="GO:0045454">
    <property type="term" value="P:cell redox homeostasis"/>
    <property type="evidence" value="ECO:0007669"/>
    <property type="project" value="TreeGrafter"/>
</dbReference>
<dbReference type="InterPro" id="IPR036249">
    <property type="entry name" value="Thioredoxin-like_sf"/>
</dbReference>
<dbReference type="Proteomes" id="UP000250025">
    <property type="component" value="Chromosome"/>
</dbReference>
<accession>A0A2Z2H3X0</accession>
<dbReference type="PROSITE" id="PS51352">
    <property type="entry name" value="THIOREDOXIN_2"/>
    <property type="match status" value="1"/>
</dbReference>
<gene>
    <name evidence="2" type="ORF">B9G99_02630</name>
</gene>
<reference evidence="2 3" key="1">
    <citation type="journal article" date="2017" name="Int. J. Syst. Evol. Microbiol.">
        <title>Kushneria konosiri sp. nov., isolated from the Korean salt-fermented seafood Daemi-jeot.</title>
        <authorList>
            <person name="Yun J.H."/>
            <person name="Park S.K."/>
            <person name="Lee J.Y."/>
            <person name="Jung M.J."/>
            <person name="Bae J.W."/>
        </authorList>
    </citation>
    <scope>NUCLEOTIDE SEQUENCE [LARGE SCALE GENOMIC DNA]</scope>
    <source>
        <strain evidence="2 3">X49</strain>
    </source>
</reference>
<dbReference type="Pfam" id="PF00085">
    <property type="entry name" value="Thioredoxin"/>
    <property type="match status" value="1"/>
</dbReference>
<dbReference type="InterPro" id="IPR013766">
    <property type="entry name" value="Thioredoxin_domain"/>
</dbReference>
<dbReference type="PANTHER" id="PTHR45663">
    <property type="entry name" value="GEO12009P1"/>
    <property type="match status" value="1"/>
</dbReference>
<protein>
    <recommendedName>
        <fullName evidence="1">Thioredoxin domain-containing protein</fullName>
    </recommendedName>
</protein>
<evidence type="ECO:0000259" key="1">
    <source>
        <dbReference type="PROSITE" id="PS51352"/>
    </source>
</evidence>
<evidence type="ECO:0000313" key="2">
    <source>
        <dbReference type="EMBL" id="ARS51925.1"/>
    </source>
</evidence>
<dbReference type="GO" id="GO:0015035">
    <property type="term" value="F:protein-disulfide reductase activity"/>
    <property type="evidence" value="ECO:0007669"/>
    <property type="project" value="TreeGrafter"/>
</dbReference>
<keyword evidence="3" id="KW-1185">Reference proteome</keyword>
<proteinExistence type="predicted"/>